<dbReference type="EMBL" id="CP116221">
    <property type="protein sequence ID" value="WCO03427.1"/>
    <property type="molecule type" value="Genomic_DNA"/>
</dbReference>
<organism evidence="1 2">
    <name type="scientific">Psychroserpens ponticola</name>
    <dbReference type="NCBI Taxonomy" id="2932268"/>
    <lineage>
        <taxon>Bacteria</taxon>
        <taxon>Pseudomonadati</taxon>
        <taxon>Bacteroidota</taxon>
        <taxon>Flavobacteriia</taxon>
        <taxon>Flavobacteriales</taxon>
        <taxon>Flavobacteriaceae</taxon>
        <taxon>Psychroserpens</taxon>
    </lineage>
</organism>
<proteinExistence type="predicted"/>
<sequence>MGSRYDSSCIGITRTDEGGVISCVLEITLTEVDGVIGSRYDFSFLAITRTDENDTIC</sequence>
<gene>
    <name evidence="1" type="ORF">MUN68_007955</name>
</gene>
<name>A0ABY7S2C3_9FLAO</name>
<protein>
    <submittedName>
        <fullName evidence="1">Uncharacterized protein</fullName>
    </submittedName>
</protein>
<reference evidence="1 2" key="1">
    <citation type="submission" date="2023-01" db="EMBL/GenBank/DDBJ databases">
        <title>Psychroserpens ponticola sp. nov., isolated from seawater.</title>
        <authorList>
            <person name="Kristyanto S."/>
            <person name="Jung J."/>
            <person name="Kim J.M."/>
            <person name="Jeon C.O."/>
        </authorList>
    </citation>
    <scope>NUCLEOTIDE SEQUENCE [LARGE SCALE GENOMIC DNA]</scope>
    <source>
        <strain evidence="1 2">MSW6</strain>
    </source>
</reference>
<dbReference type="RefSeq" id="WP_272792433.1">
    <property type="nucleotide sequence ID" value="NZ_CP116221.1"/>
</dbReference>
<accession>A0ABY7S2C3</accession>
<evidence type="ECO:0000313" key="1">
    <source>
        <dbReference type="EMBL" id="WCO03427.1"/>
    </source>
</evidence>
<dbReference type="Proteomes" id="UP001202717">
    <property type="component" value="Chromosome"/>
</dbReference>
<evidence type="ECO:0000313" key="2">
    <source>
        <dbReference type="Proteomes" id="UP001202717"/>
    </source>
</evidence>
<keyword evidence="2" id="KW-1185">Reference proteome</keyword>